<proteinExistence type="predicted"/>
<dbReference type="GeneTree" id="ENSGT00940000159258"/>
<gene>
    <name evidence="1 2" type="primary">Pip5k1c</name>
</gene>
<accession>E0CZ71</accession>
<keyword evidence="3" id="KW-1185">Reference proteome</keyword>
<dbReference type="Bgee" id="ENSMUSG00000034902">
    <property type="expression patterns" value="Expressed in superior frontal gyrus and 271 other cell types or tissues"/>
</dbReference>
<evidence type="ECO:0000313" key="3">
    <source>
        <dbReference type="Proteomes" id="UP000000589"/>
    </source>
</evidence>
<name>E0CZ71_MOUSE</name>
<evidence type="ECO:0000313" key="1">
    <source>
        <dbReference type="Ensembl" id="ENSMUSP00000125645.2"/>
    </source>
</evidence>
<sequence>MELEVPDEAESAEAGAVTAEAAWSAESGAAAGMTQKKAGLAENLLATFPNCFWSLFPRPPW</sequence>
<dbReference type="AlphaFoldDB" id="E0CZ71"/>
<protein>
    <submittedName>
        <fullName evidence="1">Phosphatidylinositol-4-phosphate 5-kinase, type 1 gamma</fullName>
    </submittedName>
</protein>
<reference evidence="1" key="4">
    <citation type="submission" date="2025-09" db="UniProtKB">
        <authorList>
            <consortium name="Ensembl"/>
        </authorList>
    </citation>
    <scope>IDENTIFICATION</scope>
    <source>
        <strain evidence="1">C57BL/6J</strain>
    </source>
</reference>
<dbReference type="AGR" id="MGI:1298224"/>
<reference evidence="1" key="3">
    <citation type="submission" date="2025-08" db="UniProtKB">
        <authorList>
            <consortium name="Ensembl"/>
        </authorList>
    </citation>
    <scope>IDENTIFICATION</scope>
    <source>
        <strain evidence="1">C57BL/6J</strain>
    </source>
</reference>
<evidence type="ECO:0000313" key="2">
    <source>
        <dbReference type="MGI" id="MGI:1298224"/>
    </source>
</evidence>
<dbReference type="HOGENOM" id="CLU_2922006_0_0_1"/>
<dbReference type="MGI" id="MGI:1298224">
    <property type="gene designation" value="Pip5k1c"/>
</dbReference>
<organism evidence="1 3">
    <name type="scientific">Mus musculus</name>
    <name type="common">Mouse</name>
    <dbReference type="NCBI Taxonomy" id="10090"/>
    <lineage>
        <taxon>Eukaryota</taxon>
        <taxon>Metazoa</taxon>
        <taxon>Chordata</taxon>
        <taxon>Craniata</taxon>
        <taxon>Vertebrata</taxon>
        <taxon>Euteleostomi</taxon>
        <taxon>Mammalia</taxon>
        <taxon>Eutheria</taxon>
        <taxon>Euarchontoglires</taxon>
        <taxon>Glires</taxon>
        <taxon>Rodentia</taxon>
        <taxon>Myomorpha</taxon>
        <taxon>Muroidea</taxon>
        <taxon>Muridae</taxon>
        <taxon>Murinae</taxon>
        <taxon>Mus</taxon>
        <taxon>Mus</taxon>
    </lineage>
</organism>
<dbReference type="Proteomes" id="UP000000589">
    <property type="component" value="Chromosome 10"/>
</dbReference>
<reference evidence="1 3" key="1">
    <citation type="journal article" date="2009" name="PLoS Biol.">
        <title>Lineage-specific biology revealed by a finished genome assembly of the mouse.</title>
        <authorList>
            <consortium name="Mouse Genome Sequencing Consortium"/>
            <person name="Church D.M."/>
            <person name="Goodstadt L."/>
            <person name="Hillier L.W."/>
            <person name="Zody M.C."/>
            <person name="Goldstein S."/>
            <person name="She X."/>
            <person name="Bult C.J."/>
            <person name="Agarwala R."/>
            <person name="Cherry J.L."/>
            <person name="DiCuccio M."/>
            <person name="Hlavina W."/>
            <person name="Kapustin Y."/>
            <person name="Meric P."/>
            <person name="Maglott D."/>
            <person name="Birtle Z."/>
            <person name="Marques A.C."/>
            <person name="Graves T."/>
            <person name="Zhou S."/>
            <person name="Teague B."/>
            <person name="Potamousis K."/>
            <person name="Churas C."/>
            <person name="Place M."/>
            <person name="Herschleb J."/>
            <person name="Runnheim R."/>
            <person name="Forrest D."/>
            <person name="Amos-Landgraf J."/>
            <person name="Schwartz D.C."/>
            <person name="Cheng Z."/>
            <person name="Lindblad-Toh K."/>
            <person name="Eichler E.E."/>
            <person name="Ponting C.P."/>
        </authorList>
    </citation>
    <scope>NUCLEOTIDE SEQUENCE [LARGE SCALE GENOMIC DNA]</scope>
    <source>
        <strain evidence="1 3">C57BL/6J</strain>
    </source>
</reference>
<dbReference type="Antibodypedia" id="2779">
    <property type="antibodies" value="238 antibodies from 32 providers"/>
</dbReference>
<dbReference type="Ensembl" id="ENSMUST00000160291.8">
    <property type="protein sequence ID" value="ENSMUSP00000125645.2"/>
    <property type="gene ID" value="ENSMUSG00000034902.18"/>
</dbReference>
<dbReference type="ExpressionAtlas" id="E0CZ71">
    <property type="expression patterns" value="baseline and differential"/>
</dbReference>
<reference evidence="1 3" key="2">
    <citation type="journal article" date="2011" name="PLoS Biol.">
        <title>Modernizing reference genome assemblies.</title>
        <authorList>
            <person name="Church D.M."/>
            <person name="Schneider V.A."/>
            <person name="Graves T."/>
            <person name="Auger K."/>
            <person name="Cunningham F."/>
            <person name="Bouk N."/>
            <person name="Chen H.C."/>
            <person name="Agarwala R."/>
            <person name="McLaren W.M."/>
            <person name="Ritchie G.R."/>
            <person name="Albracht D."/>
            <person name="Kremitzki M."/>
            <person name="Rock S."/>
            <person name="Kotkiewicz H."/>
            <person name="Kremitzki C."/>
            <person name="Wollam A."/>
            <person name="Trani L."/>
            <person name="Fulton L."/>
            <person name="Fulton R."/>
            <person name="Matthews L."/>
            <person name="Whitehead S."/>
            <person name="Chow W."/>
            <person name="Torrance J."/>
            <person name="Dunn M."/>
            <person name="Harden G."/>
            <person name="Threadgold G."/>
            <person name="Wood J."/>
            <person name="Collins J."/>
            <person name="Heath P."/>
            <person name="Griffiths G."/>
            <person name="Pelan S."/>
            <person name="Grafham D."/>
            <person name="Eichler E.E."/>
            <person name="Weinstock G."/>
            <person name="Mardis E.R."/>
            <person name="Wilson R.K."/>
            <person name="Howe K."/>
            <person name="Flicek P."/>
            <person name="Hubbard T."/>
        </authorList>
    </citation>
    <scope>NUCLEOTIDE SEQUENCE [LARGE SCALE GENOMIC DNA]</scope>
    <source>
        <strain evidence="1 3">C57BL/6J</strain>
    </source>
</reference>
<dbReference type="VEuPathDB" id="HostDB:ENSMUSG00000034902"/>